<dbReference type="OrthoDB" id="8060926at2759"/>
<dbReference type="PANTHER" id="PTHR46704">
    <property type="entry name" value="CXC DOMAIN-CONTAINING PROTEIN-RELATED"/>
    <property type="match status" value="1"/>
</dbReference>
<dbReference type="Proteomes" id="UP000299102">
    <property type="component" value="Unassembled WGS sequence"/>
</dbReference>
<name>A0A4C1V5S3_EUMVA</name>
<dbReference type="PANTHER" id="PTHR46704:SF9">
    <property type="entry name" value="BHLH DOMAIN-CONTAINING PROTEIN"/>
    <property type="match status" value="1"/>
</dbReference>
<proteinExistence type="predicted"/>
<reference evidence="1 2" key="1">
    <citation type="journal article" date="2019" name="Commun. Biol.">
        <title>The bagworm genome reveals a unique fibroin gene that provides high tensile strength.</title>
        <authorList>
            <person name="Kono N."/>
            <person name="Nakamura H."/>
            <person name="Ohtoshi R."/>
            <person name="Tomita M."/>
            <person name="Numata K."/>
            <person name="Arakawa K."/>
        </authorList>
    </citation>
    <scope>NUCLEOTIDE SEQUENCE [LARGE SCALE GENOMIC DNA]</scope>
</reference>
<comment type="caution">
    <text evidence="1">The sequence shown here is derived from an EMBL/GenBank/DDBJ whole genome shotgun (WGS) entry which is preliminary data.</text>
</comment>
<dbReference type="EMBL" id="BGZK01000273">
    <property type="protein sequence ID" value="GBP33364.1"/>
    <property type="molecule type" value="Genomic_DNA"/>
</dbReference>
<gene>
    <name evidence="1" type="ORF">EVAR_6712_1</name>
</gene>
<keyword evidence="2" id="KW-1185">Reference proteome</keyword>
<organism evidence="1 2">
    <name type="scientific">Eumeta variegata</name>
    <name type="common">Bagworm moth</name>
    <name type="synonym">Eumeta japonica</name>
    <dbReference type="NCBI Taxonomy" id="151549"/>
    <lineage>
        <taxon>Eukaryota</taxon>
        <taxon>Metazoa</taxon>
        <taxon>Ecdysozoa</taxon>
        <taxon>Arthropoda</taxon>
        <taxon>Hexapoda</taxon>
        <taxon>Insecta</taxon>
        <taxon>Pterygota</taxon>
        <taxon>Neoptera</taxon>
        <taxon>Endopterygota</taxon>
        <taxon>Lepidoptera</taxon>
        <taxon>Glossata</taxon>
        <taxon>Ditrysia</taxon>
        <taxon>Tineoidea</taxon>
        <taxon>Psychidae</taxon>
        <taxon>Oiketicinae</taxon>
        <taxon>Eumeta</taxon>
    </lineage>
</organism>
<sequence length="253" mass="28829">MFYCCRICSCSVFFYSRSPYGHCKNWSSGKAATVQVEEFLLNVEKIGCEKRELFLSECSSTVNRFDKTIKKTPLHNFTSQIEKRKSVKVGGKTQEIKIQRDLFGRMLGISMSHELDVMKILSHPITPVPLALCHSDGTIYKTDKSVLAKALEADIEHDSPCISDVYVVDGFHITPMKEVPKRLVVFQKIFTNGNKISGQRIDVIFDHWSPSIKDNERSLRSESIQMQYIIAGPEQVRPTDFSKELKTSDLKKL</sequence>
<dbReference type="AlphaFoldDB" id="A0A4C1V5S3"/>
<protein>
    <submittedName>
        <fullName evidence="1">Uncharacterized protein</fullName>
    </submittedName>
</protein>
<accession>A0A4C1V5S3</accession>
<evidence type="ECO:0000313" key="2">
    <source>
        <dbReference type="Proteomes" id="UP000299102"/>
    </source>
</evidence>
<evidence type="ECO:0000313" key="1">
    <source>
        <dbReference type="EMBL" id="GBP33364.1"/>
    </source>
</evidence>